<feature type="transmembrane region" description="Helical" evidence="1">
    <location>
        <begin position="20"/>
        <end position="41"/>
    </location>
</feature>
<keyword evidence="1" id="KW-1133">Transmembrane helix</keyword>
<name>A0A0F8XXG4_9ZZZZ</name>
<evidence type="ECO:0000256" key="1">
    <source>
        <dbReference type="SAM" id="Phobius"/>
    </source>
</evidence>
<keyword evidence="1" id="KW-0812">Transmembrane</keyword>
<keyword evidence="1" id="KW-0472">Membrane</keyword>
<protein>
    <recommendedName>
        <fullName evidence="2">Peptidase S74 domain-containing protein</fullName>
    </recommendedName>
</protein>
<organism evidence="3">
    <name type="scientific">marine sediment metagenome</name>
    <dbReference type="NCBI Taxonomy" id="412755"/>
    <lineage>
        <taxon>unclassified sequences</taxon>
        <taxon>metagenomes</taxon>
        <taxon>ecological metagenomes</taxon>
    </lineage>
</organism>
<feature type="domain" description="Peptidase S74" evidence="2">
    <location>
        <begin position="207"/>
        <end position="292"/>
    </location>
</feature>
<gene>
    <name evidence="3" type="ORF">LCGC14_2969100</name>
</gene>
<sequence length="292" mass="31436">SLSRQAGEALQEGNRAQAAGLFGLSIQAIGVGVEAVIAFFLKESIKGFITGIGELFKAIFPFFSEQIDFGIQAAKDAIDFGIATLITTQSFAIAKAAQILGADVSTEFENIIRLMNQLFIGEDNSFKATFDAMTSAMINEVNPDLNNALGGFLSSLNSFISDIKSQAASFGGGGGGDGSGSAALRRATNNIFTQGIRTSLPVLIRISDEKLKENIKIIENPIEKLHGIKGVEWNWKEKTKQGNIGVIAQDVEKIFPDAVHEINGVKRVNYEALIGLLIEVVKDQQKQINDLK</sequence>
<proteinExistence type="predicted"/>
<dbReference type="EMBL" id="LAZR01060317">
    <property type="protein sequence ID" value="KKK65940.1"/>
    <property type="molecule type" value="Genomic_DNA"/>
</dbReference>
<evidence type="ECO:0000313" key="3">
    <source>
        <dbReference type="EMBL" id="KKK65940.1"/>
    </source>
</evidence>
<dbReference type="Pfam" id="PF13884">
    <property type="entry name" value="Peptidase_S74"/>
    <property type="match status" value="1"/>
</dbReference>
<dbReference type="InterPro" id="IPR030392">
    <property type="entry name" value="S74_ICA"/>
</dbReference>
<evidence type="ECO:0000259" key="2">
    <source>
        <dbReference type="PROSITE" id="PS51688"/>
    </source>
</evidence>
<reference evidence="3" key="1">
    <citation type="journal article" date="2015" name="Nature">
        <title>Complex archaea that bridge the gap between prokaryotes and eukaryotes.</title>
        <authorList>
            <person name="Spang A."/>
            <person name="Saw J.H."/>
            <person name="Jorgensen S.L."/>
            <person name="Zaremba-Niedzwiedzka K."/>
            <person name="Martijn J."/>
            <person name="Lind A.E."/>
            <person name="van Eijk R."/>
            <person name="Schleper C."/>
            <person name="Guy L."/>
            <person name="Ettema T.J."/>
        </authorList>
    </citation>
    <scope>NUCLEOTIDE SEQUENCE</scope>
</reference>
<comment type="caution">
    <text evidence="3">The sequence shown here is derived from an EMBL/GenBank/DDBJ whole genome shotgun (WGS) entry which is preliminary data.</text>
</comment>
<feature type="non-terminal residue" evidence="3">
    <location>
        <position position="1"/>
    </location>
</feature>
<accession>A0A0F8XXG4</accession>
<dbReference type="PROSITE" id="PS51688">
    <property type="entry name" value="ICA"/>
    <property type="match status" value="1"/>
</dbReference>
<dbReference type="AlphaFoldDB" id="A0A0F8XXG4"/>